<proteinExistence type="predicted"/>
<keyword evidence="2" id="KW-1185">Reference proteome</keyword>
<name>A0A2R3INV3_9PSED</name>
<organism evidence="1 2">
    <name type="scientific">Pseudomonas paraeruginosa</name>
    <dbReference type="NCBI Taxonomy" id="2994495"/>
    <lineage>
        <taxon>Bacteria</taxon>
        <taxon>Pseudomonadati</taxon>
        <taxon>Pseudomonadota</taxon>
        <taxon>Gammaproteobacteria</taxon>
        <taxon>Pseudomonadales</taxon>
        <taxon>Pseudomonadaceae</taxon>
        <taxon>Pseudomonas</taxon>
    </lineage>
</organism>
<dbReference type="EMBL" id="CP027169">
    <property type="protein sequence ID" value="AVK03606.1"/>
    <property type="molecule type" value="Genomic_DNA"/>
</dbReference>
<protein>
    <submittedName>
        <fullName evidence="1">Uncharacterized protein</fullName>
    </submittedName>
</protein>
<gene>
    <name evidence="1" type="ORF">CSB93_5514</name>
</gene>
<sequence>MRQTRWKQIVQQTSRGIDRSLLFRPQIFQGRKEYRVIGQCGSAQGDTRQEHTPAFHIIDSINAFTGNDSMPRHRVVLSTVRSDQL</sequence>
<reference evidence="1 2" key="1">
    <citation type="submission" date="2018-02" db="EMBL/GenBank/DDBJ databases">
        <title>FDA/CDC Antimicrobial Resistant Isolate Bank Genome Sequencing.</title>
        <authorList>
            <person name="Benahmed F.H."/>
            <person name="Lutgring J.D."/>
            <person name="Yoo B."/>
            <person name="Machado M."/>
            <person name="Brown A."/>
            <person name="McAllister G."/>
            <person name="Perry A."/>
            <person name="Halpin A.L."/>
            <person name="Vavikolanu K."/>
            <person name="Ott S."/>
            <person name="Zhao X."/>
            <person name="Tallon L.J."/>
            <person name="Sadzewicz L."/>
            <person name="Aluvathingal J."/>
            <person name="Nadendla S."/>
            <person name="Voskania-kordi A."/>
            <person name="Simonyan V."/>
            <person name="Patel J."/>
            <person name="Shawar R.M."/>
        </authorList>
    </citation>
    <scope>NUCLEOTIDE SEQUENCE [LARGE SCALE GENOMIC DNA]</scope>
    <source>
        <strain evidence="1 2">AR_0356</strain>
    </source>
</reference>
<dbReference type="AlphaFoldDB" id="A0A2R3INV3"/>
<evidence type="ECO:0000313" key="1">
    <source>
        <dbReference type="EMBL" id="AVK03606.1"/>
    </source>
</evidence>
<accession>A0A2R3INV3</accession>
<evidence type="ECO:0000313" key="2">
    <source>
        <dbReference type="Proteomes" id="UP000238390"/>
    </source>
</evidence>
<dbReference type="Proteomes" id="UP000238390">
    <property type="component" value="Chromosome"/>
</dbReference>